<evidence type="ECO:0000256" key="3">
    <source>
        <dbReference type="ARBA" id="ARBA00022679"/>
    </source>
</evidence>
<dbReference type="EC" id="2.7.11.1" evidence="1"/>
<dbReference type="InterPro" id="IPR011009">
    <property type="entry name" value="Kinase-like_dom_sf"/>
</dbReference>
<dbReference type="Gene3D" id="1.10.510.10">
    <property type="entry name" value="Transferase(Phosphotransferase) domain 1"/>
    <property type="match status" value="1"/>
</dbReference>
<dbReference type="Proteomes" id="UP000514713">
    <property type="component" value="Chromosome"/>
</dbReference>
<keyword evidence="4" id="KW-0547">Nucleotide-binding</keyword>
<comment type="catalytic activity">
    <reaction evidence="7">
        <text>L-threonyl-[protein] + ATP = O-phospho-L-threonyl-[protein] + ADP + H(+)</text>
        <dbReference type="Rhea" id="RHEA:46608"/>
        <dbReference type="Rhea" id="RHEA-COMP:11060"/>
        <dbReference type="Rhea" id="RHEA-COMP:11605"/>
        <dbReference type="ChEBI" id="CHEBI:15378"/>
        <dbReference type="ChEBI" id="CHEBI:30013"/>
        <dbReference type="ChEBI" id="CHEBI:30616"/>
        <dbReference type="ChEBI" id="CHEBI:61977"/>
        <dbReference type="ChEBI" id="CHEBI:456216"/>
        <dbReference type="EC" id="2.7.11.1"/>
    </reaction>
</comment>
<dbReference type="SMART" id="SM00220">
    <property type="entry name" value="S_TKc"/>
    <property type="match status" value="1"/>
</dbReference>
<keyword evidence="5 10" id="KW-0418">Kinase</keyword>
<dbReference type="AlphaFoldDB" id="A0A7D7LEP4"/>
<dbReference type="GO" id="GO:0005524">
    <property type="term" value="F:ATP binding"/>
    <property type="evidence" value="ECO:0007669"/>
    <property type="project" value="UniProtKB-KW"/>
</dbReference>
<gene>
    <name evidence="10" type="ORF">HUN01_15900</name>
</gene>
<dbReference type="PANTHER" id="PTHR24363:SF0">
    <property type="entry name" value="SERINE_THREONINE KINASE LIKE DOMAIN CONTAINING 1"/>
    <property type="match status" value="1"/>
</dbReference>
<evidence type="ECO:0000256" key="5">
    <source>
        <dbReference type="ARBA" id="ARBA00022777"/>
    </source>
</evidence>
<evidence type="ECO:0000313" key="10">
    <source>
        <dbReference type="EMBL" id="QMS89011.1"/>
    </source>
</evidence>
<evidence type="ECO:0000256" key="6">
    <source>
        <dbReference type="ARBA" id="ARBA00022840"/>
    </source>
</evidence>
<dbReference type="GO" id="GO:0004674">
    <property type="term" value="F:protein serine/threonine kinase activity"/>
    <property type="evidence" value="ECO:0007669"/>
    <property type="project" value="UniProtKB-KW"/>
</dbReference>
<dbReference type="KEGG" id="ned:HUN01_15900"/>
<dbReference type="Gene3D" id="3.30.200.20">
    <property type="entry name" value="Phosphorylase Kinase, domain 1"/>
    <property type="match status" value="1"/>
</dbReference>
<evidence type="ECO:0000256" key="2">
    <source>
        <dbReference type="ARBA" id="ARBA00022527"/>
    </source>
</evidence>
<dbReference type="PROSITE" id="PS00108">
    <property type="entry name" value="PROTEIN_KINASE_ST"/>
    <property type="match status" value="1"/>
</dbReference>
<comment type="catalytic activity">
    <reaction evidence="8">
        <text>L-seryl-[protein] + ATP = O-phospho-L-seryl-[protein] + ADP + H(+)</text>
        <dbReference type="Rhea" id="RHEA:17989"/>
        <dbReference type="Rhea" id="RHEA-COMP:9863"/>
        <dbReference type="Rhea" id="RHEA-COMP:11604"/>
        <dbReference type="ChEBI" id="CHEBI:15378"/>
        <dbReference type="ChEBI" id="CHEBI:29999"/>
        <dbReference type="ChEBI" id="CHEBI:30616"/>
        <dbReference type="ChEBI" id="CHEBI:83421"/>
        <dbReference type="ChEBI" id="CHEBI:456216"/>
        <dbReference type="EC" id="2.7.11.1"/>
    </reaction>
</comment>
<feature type="domain" description="Protein kinase" evidence="9">
    <location>
        <begin position="26"/>
        <end position="279"/>
    </location>
</feature>
<dbReference type="RefSeq" id="WP_181932084.1">
    <property type="nucleotide sequence ID" value="NZ_CP054698.1"/>
</dbReference>
<keyword evidence="3" id="KW-0808">Transferase</keyword>
<dbReference type="PANTHER" id="PTHR24363">
    <property type="entry name" value="SERINE/THREONINE PROTEIN KINASE"/>
    <property type="match status" value="1"/>
</dbReference>
<organism evidence="10 11">
    <name type="scientific">Nostoc edaphicum CCNP1411</name>
    <dbReference type="NCBI Taxonomy" id="1472755"/>
    <lineage>
        <taxon>Bacteria</taxon>
        <taxon>Bacillati</taxon>
        <taxon>Cyanobacteriota</taxon>
        <taxon>Cyanophyceae</taxon>
        <taxon>Nostocales</taxon>
        <taxon>Nostocaceae</taxon>
        <taxon>Nostoc</taxon>
    </lineage>
</organism>
<dbReference type="InterPro" id="IPR008271">
    <property type="entry name" value="Ser/Thr_kinase_AS"/>
</dbReference>
<dbReference type="Pfam" id="PF00069">
    <property type="entry name" value="Pkinase"/>
    <property type="match status" value="1"/>
</dbReference>
<keyword evidence="6" id="KW-0067">ATP-binding</keyword>
<evidence type="ECO:0000256" key="1">
    <source>
        <dbReference type="ARBA" id="ARBA00012513"/>
    </source>
</evidence>
<keyword evidence="11" id="KW-1185">Reference proteome</keyword>
<accession>A0A7D7LEP4</accession>
<reference evidence="11" key="1">
    <citation type="submission" date="2020-06" db="EMBL/GenBank/DDBJ databases">
        <title>Nostoc edaphicum CCNP1411 genome.</title>
        <authorList>
            <person name="Fidor A."/>
            <person name="Grabski M."/>
            <person name="Gawor J."/>
            <person name="Gromadka R."/>
            <person name="Wegrzyn G."/>
            <person name="Mazur-Marzec H."/>
        </authorList>
    </citation>
    <scope>NUCLEOTIDE SEQUENCE [LARGE SCALE GENOMIC DNA]</scope>
    <source>
        <strain evidence="11">CCNP1411</strain>
    </source>
</reference>
<evidence type="ECO:0000256" key="4">
    <source>
        <dbReference type="ARBA" id="ARBA00022741"/>
    </source>
</evidence>
<name>A0A7D7LEP4_9NOSO</name>
<dbReference type="CDD" id="cd14014">
    <property type="entry name" value="STKc_PknB_like"/>
    <property type="match status" value="1"/>
</dbReference>
<protein>
    <recommendedName>
        <fullName evidence="1">non-specific serine/threonine protein kinase</fullName>
        <ecNumber evidence="1">2.7.11.1</ecNumber>
    </recommendedName>
</protein>
<proteinExistence type="predicted"/>
<sequence length="352" mass="39864">MELDVRNEHKGIIPLSHHPDFSQQGYQVISELGRNREGGRITYLANVLNSNEQVVIKEFCFAHASADLSGIKTYEREIEILQQLNHSRIPRYVDSFEIPGVFYMVQEYKNAPSLGIRRSFHPEEIKQIALSILEILVYLQKQVPSIIHRDIKPENILVDEKLNAYLVDFGLARIQGAKIALSSFVAGTPGFMPPEEQFGHPLTEASDLYSLGATLICLLTNTRSAEIGKLIDDNYRFNFQKLVPQISPHFRLWLMRMVERNRKRRYANASFALKTLQRIQVVGTATEIDTLVTTIKPRKRATVLALTTVLTLAAIGATLMSCQPGDTVRQLLEATECQGFDFSSSCQEKTRR</sequence>
<dbReference type="PROSITE" id="PS50011">
    <property type="entry name" value="PROTEIN_KINASE_DOM"/>
    <property type="match status" value="1"/>
</dbReference>
<dbReference type="EMBL" id="CP054698">
    <property type="protein sequence ID" value="QMS89011.1"/>
    <property type="molecule type" value="Genomic_DNA"/>
</dbReference>
<evidence type="ECO:0000259" key="9">
    <source>
        <dbReference type="PROSITE" id="PS50011"/>
    </source>
</evidence>
<keyword evidence="2 10" id="KW-0723">Serine/threonine-protein kinase</keyword>
<evidence type="ECO:0000256" key="8">
    <source>
        <dbReference type="ARBA" id="ARBA00048679"/>
    </source>
</evidence>
<dbReference type="InterPro" id="IPR000719">
    <property type="entry name" value="Prot_kinase_dom"/>
</dbReference>
<dbReference type="SUPFAM" id="SSF56112">
    <property type="entry name" value="Protein kinase-like (PK-like)"/>
    <property type="match status" value="1"/>
</dbReference>
<evidence type="ECO:0000313" key="11">
    <source>
        <dbReference type="Proteomes" id="UP000514713"/>
    </source>
</evidence>
<evidence type="ECO:0000256" key="7">
    <source>
        <dbReference type="ARBA" id="ARBA00047899"/>
    </source>
</evidence>